<organism evidence="8">
    <name type="scientific">Heliothis virescens</name>
    <name type="common">Tobacco budworm moth</name>
    <dbReference type="NCBI Taxonomy" id="7102"/>
    <lineage>
        <taxon>Eukaryota</taxon>
        <taxon>Metazoa</taxon>
        <taxon>Ecdysozoa</taxon>
        <taxon>Arthropoda</taxon>
        <taxon>Hexapoda</taxon>
        <taxon>Insecta</taxon>
        <taxon>Pterygota</taxon>
        <taxon>Neoptera</taxon>
        <taxon>Endopterygota</taxon>
        <taxon>Lepidoptera</taxon>
        <taxon>Glossata</taxon>
        <taxon>Ditrysia</taxon>
        <taxon>Noctuoidea</taxon>
        <taxon>Noctuidae</taxon>
        <taxon>Heliothinae</taxon>
        <taxon>Heliothis</taxon>
    </lineage>
</organism>
<dbReference type="EMBL" id="NWSH01000532">
    <property type="protein sequence ID" value="PCG75832.1"/>
    <property type="molecule type" value="Genomic_DNA"/>
</dbReference>
<dbReference type="Pfam" id="PF00450">
    <property type="entry name" value="Peptidase_S10"/>
    <property type="match status" value="1"/>
</dbReference>
<gene>
    <name evidence="8" type="ORF">B5V51_10883</name>
</gene>
<evidence type="ECO:0008006" key="9">
    <source>
        <dbReference type="Google" id="ProtNLM"/>
    </source>
</evidence>
<reference evidence="8" key="1">
    <citation type="submission" date="2017-09" db="EMBL/GenBank/DDBJ databases">
        <title>Contemporary evolution of a Lepidopteran species, Heliothis virescens, in response to modern agricultural practices.</title>
        <authorList>
            <person name="Fritz M.L."/>
            <person name="Deyonke A.M."/>
            <person name="Papanicolaou A."/>
            <person name="Micinski S."/>
            <person name="Westbrook J."/>
            <person name="Gould F."/>
        </authorList>
    </citation>
    <scope>NUCLEOTIDE SEQUENCE [LARGE SCALE GENOMIC DNA]</scope>
    <source>
        <strain evidence="8">HvINT-</strain>
        <tissue evidence="8">Whole body</tissue>
    </source>
</reference>
<comment type="similarity">
    <text evidence="1">Belongs to the peptidase S10 family.</text>
</comment>
<evidence type="ECO:0000256" key="1">
    <source>
        <dbReference type="ARBA" id="ARBA00009431"/>
    </source>
</evidence>
<dbReference type="GO" id="GO:0006508">
    <property type="term" value="P:proteolysis"/>
    <property type="evidence" value="ECO:0007669"/>
    <property type="project" value="UniProtKB-KW"/>
</dbReference>
<protein>
    <recommendedName>
        <fullName evidence="9">Carboxypeptidase</fullName>
    </recommendedName>
</protein>
<evidence type="ECO:0000256" key="5">
    <source>
        <dbReference type="ARBA" id="ARBA00022801"/>
    </source>
</evidence>
<feature type="signal peptide" evidence="7">
    <location>
        <begin position="1"/>
        <end position="22"/>
    </location>
</feature>
<proteinExistence type="inferred from homology"/>
<dbReference type="GO" id="GO:0004185">
    <property type="term" value="F:serine-type carboxypeptidase activity"/>
    <property type="evidence" value="ECO:0007669"/>
    <property type="project" value="InterPro"/>
</dbReference>
<dbReference type="Gene3D" id="3.40.50.1820">
    <property type="entry name" value="alpha/beta hydrolase"/>
    <property type="match status" value="1"/>
</dbReference>
<evidence type="ECO:0000256" key="6">
    <source>
        <dbReference type="ARBA" id="ARBA00023180"/>
    </source>
</evidence>
<dbReference type="STRING" id="7102.A0A2A4JWG7"/>
<keyword evidence="5" id="KW-0378">Hydrolase</keyword>
<keyword evidence="4 7" id="KW-0732">Signal</keyword>
<comment type="caution">
    <text evidence="8">The sequence shown here is derived from an EMBL/GenBank/DDBJ whole genome shotgun (WGS) entry which is preliminary data.</text>
</comment>
<evidence type="ECO:0000256" key="4">
    <source>
        <dbReference type="ARBA" id="ARBA00022729"/>
    </source>
</evidence>
<evidence type="ECO:0000256" key="7">
    <source>
        <dbReference type="SAM" id="SignalP"/>
    </source>
</evidence>
<accession>A0A2A4JWG7</accession>
<evidence type="ECO:0000256" key="3">
    <source>
        <dbReference type="ARBA" id="ARBA00022670"/>
    </source>
</evidence>
<keyword evidence="2" id="KW-0121">Carboxypeptidase</keyword>
<dbReference type="AlphaFoldDB" id="A0A2A4JWG7"/>
<dbReference type="InterPro" id="IPR001563">
    <property type="entry name" value="Peptidase_S10"/>
</dbReference>
<dbReference type="PRINTS" id="PR00724">
    <property type="entry name" value="CRBOXYPTASEC"/>
</dbReference>
<dbReference type="PANTHER" id="PTHR11802">
    <property type="entry name" value="SERINE PROTEASE FAMILY S10 SERINE CARBOXYPEPTIDASE"/>
    <property type="match status" value="1"/>
</dbReference>
<sequence length="436" mass="50298">MFFLKLLCTMNLFTLWITTTFCVIVTAQLQENPYTRAIRMNKLWQNVHGYVQVRPGAHMFYWFFYANGTKVDANRKPVIIWIQGGPGFAASGIGNFAELGPFNMDMQPRNHTWVKGRNVLFLDHPVGTGFSYVTNSSLYVKTDREMAMDLARAIKVFFRRYKEFRKTPTYLFSQSYGGKLCPRLAYYLHTAIENKSLKLNFKGIGIGGGWVDPKESILVLPKFLYLSGMIDRNIYLSSSRVAKKLARCIEKEEYIQADIFDDILFSTLNKHEELNFNNVYAPSPYKALEELENKMNLYIKQTLPAVNVTRKWSYLCLNAYNNLQLSFLVPSVSFLEALLNKTKLKIAIYNGNLDVVTPLGGASNWVHKLKWHGAAEFATAERHRIRGNRNGYYKEMNQLSFWWVFGAGHWVPEENPEAMEHILDYVMAEDVVKSLK</sequence>
<feature type="chain" id="PRO_5013508247" description="Carboxypeptidase" evidence="7">
    <location>
        <begin position="23"/>
        <end position="436"/>
    </location>
</feature>
<evidence type="ECO:0000256" key="2">
    <source>
        <dbReference type="ARBA" id="ARBA00022645"/>
    </source>
</evidence>
<dbReference type="InterPro" id="IPR029058">
    <property type="entry name" value="AB_hydrolase_fold"/>
</dbReference>
<dbReference type="EMBL" id="NWSH01000532">
    <property type="protein sequence ID" value="PCG75833.1"/>
    <property type="molecule type" value="Genomic_DNA"/>
</dbReference>
<keyword evidence="3" id="KW-0645">Protease</keyword>
<keyword evidence="6" id="KW-0325">Glycoprotein</keyword>
<dbReference type="PANTHER" id="PTHR11802:SF3">
    <property type="entry name" value="RETINOID-INDUCIBLE SERINE CARBOXYPEPTIDASE"/>
    <property type="match status" value="1"/>
</dbReference>
<dbReference type="SUPFAM" id="SSF53474">
    <property type="entry name" value="alpha/beta-Hydrolases"/>
    <property type="match status" value="1"/>
</dbReference>
<name>A0A2A4JWG7_HELVI</name>
<evidence type="ECO:0000313" key="8">
    <source>
        <dbReference type="EMBL" id="PCG75833.1"/>
    </source>
</evidence>